<protein>
    <submittedName>
        <fullName evidence="1">Uncharacterized protein</fullName>
    </submittedName>
</protein>
<dbReference type="EMBL" id="GG663366">
    <property type="protein sequence ID" value="EEH08044.1"/>
    <property type="molecule type" value="Genomic_DNA"/>
</dbReference>
<evidence type="ECO:0000313" key="2">
    <source>
        <dbReference type="Proteomes" id="UP000001631"/>
    </source>
</evidence>
<proteinExistence type="predicted"/>
<dbReference type="Proteomes" id="UP000001631">
    <property type="component" value="Unassembled WGS sequence"/>
</dbReference>
<reference evidence="1" key="1">
    <citation type="submission" date="2009-02" db="EMBL/GenBank/DDBJ databases">
        <title>The Genome Sequence of Ajellomyces capsulatus strain G186AR.</title>
        <authorList>
            <consortium name="The Broad Institute Genome Sequencing Platform"/>
            <person name="Champion M."/>
            <person name="Cuomo C."/>
            <person name="Ma L.-J."/>
            <person name="Henn M.R."/>
            <person name="Sil A."/>
            <person name="Goldman B."/>
            <person name="Young S.K."/>
            <person name="Kodira C.D."/>
            <person name="Zeng Q."/>
            <person name="Koehrsen M."/>
            <person name="Alvarado L."/>
            <person name="Berlin A."/>
            <person name="Borenstein D."/>
            <person name="Chen Z."/>
            <person name="Engels R."/>
            <person name="Freedman E."/>
            <person name="Gellesch M."/>
            <person name="Goldberg J."/>
            <person name="Griggs A."/>
            <person name="Gujja S."/>
            <person name="Heiman D."/>
            <person name="Hepburn T."/>
            <person name="Howarth C."/>
            <person name="Jen D."/>
            <person name="Larson L."/>
            <person name="Lewis B."/>
            <person name="Mehta T."/>
            <person name="Park D."/>
            <person name="Pearson M."/>
            <person name="Roberts A."/>
            <person name="Saif S."/>
            <person name="Shea T."/>
            <person name="Shenoy N."/>
            <person name="Sisk P."/>
            <person name="Stolte C."/>
            <person name="Sykes S."/>
            <person name="Walk T."/>
            <person name="White J."/>
            <person name="Yandava C."/>
            <person name="Klein B."/>
            <person name="McEwen J.G."/>
            <person name="Puccia R."/>
            <person name="Goldman G.H."/>
            <person name="Felipe M.S."/>
            <person name="Nino-Vega G."/>
            <person name="San-Blas G."/>
            <person name="Taylor J."/>
            <person name="Mendoza L."/>
            <person name="Galagan J."/>
            <person name="Nusbaum C."/>
            <person name="Birren B."/>
        </authorList>
    </citation>
    <scope>NUCLEOTIDE SEQUENCE</scope>
    <source>
        <strain evidence="1">G186AR</strain>
    </source>
</reference>
<organism evidence="1 2">
    <name type="scientific">Ajellomyces capsulatus (strain G186AR / H82 / ATCC MYA-2454 / RMSCC 2432)</name>
    <name type="common">Darling's disease fungus</name>
    <name type="synonym">Histoplasma capsulatum</name>
    <dbReference type="NCBI Taxonomy" id="447093"/>
    <lineage>
        <taxon>Eukaryota</taxon>
        <taxon>Fungi</taxon>
        <taxon>Dikarya</taxon>
        <taxon>Ascomycota</taxon>
        <taxon>Pezizomycotina</taxon>
        <taxon>Eurotiomycetes</taxon>
        <taxon>Eurotiomycetidae</taxon>
        <taxon>Onygenales</taxon>
        <taxon>Ajellomycetaceae</taxon>
        <taxon>Histoplasma</taxon>
    </lineage>
</organism>
<gene>
    <name evidence="1" type="ORF">HCBG_03333</name>
</gene>
<dbReference type="InParanoid" id="C0NJK3"/>
<dbReference type="RefSeq" id="XP_045288525.1">
    <property type="nucleotide sequence ID" value="XM_045430382.1"/>
</dbReference>
<evidence type="ECO:0000313" key="1">
    <source>
        <dbReference type="EMBL" id="EEH08044.1"/>
    </source>
</evidence>
<dbReference type="AlphaFoldDB" id="C0NJK3"/>
<dbReference type="GeneID" id="69036349"/>
<name>C0NJK3_AJECG</name>
<dbReference type="HOGENOM" id="CLU_1926998_0_0_1"/>
<sequence>MSFTKLYFFILTFQKPTIYNDPNAFNSGIPFLSILMEHRQFSNSRYSLFNRDDQVAFVEILGRPQECKTLPHRENRQEIYRQPLPTSLRGRENCRLRLLLSAELTLMTMQDWDLMALITATLLLPKTVADE</sequence>
<keyword evidence="2" id="KW-1185">Reference proteome</keyword>
<accession>C0NJK3</accession>